<keyword evidence="1" id="KW-0479">Metal-binding</keyword>
<dbReference type="GO" id="GO:0046872">
    <property type="term" value="F:metal ion binding"/>
    <property type="evidence" value="ECO:0007669"/>
    <property type="project" value="UniProtKB-KW"/>
</dbReference>
<dbReference type="InterPro" id="IPR020043">
    <property type="entry name" value="Deacetylase_Atu3266-like"/>
</dbReference>
<dbReference type="EC" id="3.1.1.-" evidence="4"/>
<reference evidence="4 5" key="1">
    <citation type="submission" date="2015-03" db="EMBL/GenBank/DDBJ databases">
        <title>Genome sequence of Variovorax paradoxus TBEA6.</title>
        <authorList>
            <person name="Poehlein A."/>
            <person name="Schuldes J."/>
            <person name="Wuebbeler J.H."/>
            <person name="Hiessl S."/>
            <person name="Steinbuechel A."/>
            <person name="Daniel R."/>
        </authorList>
    </citation>
    <scope>NUCLEOTIDE SEQUENCE [LARGE SCALE GENOMIC DNA]</scope>
    <source>
        <strain evidence="4 5">TBEA6</strain>
    </source>
</reference>
<sequence length="440" mass="47319">MRHATYQPNASILETTKEMTNILLKGGRVIDPACQRDGIMDVLVSGTRIAAIGPDLSASMPAGTEVTDCGGRLVLPGLIDTHAHVYQGVTGRFGLNADMCGVHSGVTTLVDQGGPSSITLPGFRDYVAAAAKSRVVAFMSCYLVGGLEGHYYPELYRPECLDVDAAVKAARSNRDLVKGLKAHAEIGGFARWGVDVMRQAARMGREAELPVYIHFGQLWPKPKEGGLAVDPDSIFNQVVEMLKPGDVLAHPFSRHPGGFVELDGRLHPLVKEAIARGLKIDVGHGSHFSYRTARIVLDYGVIPDTLGADMHGYNTTVPAPPGTPDSHPDEEDHMFKGRIRFSLVSAMTSMLALGLTIEQVVPMVTVNAARMIGMEETLGSLRVGGEADVSVLDDQRGRWTLRDNEGTEVTTDRLLTPAFCLRAGERFDPTASILPTAQAA</sequence>
<protein>
    <submittedName>
        <fullName evidence="4">Deacetylase</fullName>
        <ecNumber evidence="4">3.1.1.-</ecNumber>
    </submittedName>
</protein>
<gene>
    <name evidence="4" type="ORF">VPARA_36030</name>
</gene>
<evidence type="ECO:0000313" key="5">
    <source>
        <dbReference type="Proteomes" id="UP000035170"/>
    </source>
</evidence>
<dbReference type="PIRSF" id="PIRSF039004">
    <property type="entry name" value="ADE_EF_0837"/>
    <property type="match status" value="1"/>
</dbReference>
<feature type="domain" description="Amidohydrolase-related" evidence="3">
    <location>
        <begin position="341"/>
        <end position="394"/>
    </location>
</feature>
<feature type="binding site" evidence="1">
    <location>
        <position position="84"/>
    </location>
    <ligand>
        <name>Zn(2+)</name>
        <dbReference type="ChEBI" id="CHEBI:29105"/>
        <label>1</label>
    </ligand>
</feature>
<feature type="binding site" description="via carbamate group" evidence="1">
    <location>
        <position position="181"/>
    </location>
    <ligand>
        <name>Zn(2+)</name>
        <dbReference type="ChEBI" id="CHEBI:29105"/>
        <label>1</label>
    </ligand>
</feature>
<evidence type="ECO:0000259" key="3">
    <source>
        <dbReference type="Pfam" id="PF01979"/>
    </source>
</evidence>
<keyword evidence="4" id="KW-0378">Hydrolase</keyword>
<dbReference type="NCBIfam" id="NF006689">
    <property type="entry name" value="PRK09237.1"/>
    <property type="match status" value="1"/>
</dbReference>
<dbReference type="Proteomes" id="UP000035170">
    <property type="component" value="Unassembled WGS sequence"/>
</dbReference>
<dbReference type="SUPFAM" id="SSF51338">
    <property type="entry name" value="Composite domain of metallo-dependent hydrolases"/>
    <property type="match status" value="1"/>
</dbReference>
<evidence type="ECO:0000313" key="4">
    <source>
        <dbReference type="EMBL" id="KLN55251.1"/>
    </source>
</evidence>
<dbReference type="Gene3D" id="3.20.20.140">
    <property type="entry name" value="Metal-dependent hydrolases"/>
    <property type="match status" value="1"/>
</dbReference>
<evidence type="ECO:0000256" key="1">
    <source>
        <dbReference type="PIRSR" id="PIRSR039004-1"/>
    </source>
</evidence>
<dbReference type="Pfam" id="PF01979">
    <property type="entry name" value="Amidohydro_1"/>
    <property type="match status" value="1"/>
</dbReference>
<dbReference type="AlphaFoldDB" id="A0A0H2LZL1"/>
<feature type="modified residue" description="N6-carboxylysine" evidence="2">
    <location>
        <position position="181"/>
    </location>
</feature>
<feature type="binding site" evidence="1">
    <location>
        <position position="82"/>
    </location>
    <ligand>
        <name>Zn(2+)</name>
        <dbReference type="ChEBI" id="CHEBI:29105"/>
        <label>1</label>
    </ligand>
</feature>
<dbReference type="InterPro" id="IPR032466">
    <property type="entry name" value="Metal_Hydrolase"/>
</dbReference>
<dbReference type="PANTHER" id="PTHR42717">
    <property type="entry name" value="DIHYDROOROTASE-RELATED"/>
    <property type="match status" value="1"/>
</dbReference>
<proteinExistence type="predicted"/>
<evidence type="ECO:0000256" key="2">
    <source>
        <dbReference type="PIRSR" id="PIRSR039004-2"/>
    </source>
</evidence>
<dbReference type="Gene3D" id="2.30.40.10">
    <property type="entry name" value="Urease, subunit C, domain 1"/>
    <property type="match status" value="1"/>
</dbReference>
<dbReference type="InterPro" id="IPR011059">
    <property type="entry name" value="Metal-dep_hydrolase_composite"/>
</dbReference>
<dbReference type="PANTHER" id="PTHR42717:SF1">
    <property type="entry name" value="IMIDAZOLONEPROPIONASE AND RELATED AMIDOHYDROLASES"/>
    <property type="match status" value="1"/>
</dbReference>
<organism evidence="4 5">
    <name type="scientific">Variovorax paradoxus</name>
    <dbReference type="NCBI Taxonomy" id="34073"/>
    <lineage>
        <taxon>Bacteria</taxon>
        <taxon>Pseudomonadati</taxon>
        <taxon>Pseudomonadota</taxon>
        <taxon>Betaproteobacteria</taxon>
        <taxon>Burkholderiales</taxon>
        <taxon>Comamonadaceae</taxon>
        <taxon>Variovorax</taxon>
    </lineage>
</organism>
<keyword evidence="5" id="KW-1185">Reference proteome</keyword>
<dbReference type="SUPFAM" id="SSF51556">
    <property type="entry name" value="Metallo-dependent hydrolases"/>
    <property type="match status" value="1"/>
</dbReference>
<comment type="caution">
    <text evidence="4">The sequence shown here is derived from an EMBL/GenBank/DDBJ whole genome shotgun (WGS) entry which is preliminary data.</text>
</comment>
<dbReference type="GO" id="GO:0016810">
    <property type="term" value="F:hydrolase activity, acting on carbon-nitrogen (but not peptide) bonds"/>
    <property type="evidence" value="ECO:0007669"/>
    <property type="project" value="InterPro"/>
</dbReference>
<name>A0A0H2LZL1_VARPD</name>
<dbReference type="InterPro" id="IPR006680">
    <property type="entry name" value="Amidohydro-rel"/>
</dbReference>
<dbReference type="EMBL" id="JZWI01000018">
    <property type="protein sequence ID" value="KLN55251.1"/>
    <property type="molecule type" value="Genomic_DNA"/>
</dbReference>
<feature type="binding site" description="via carbamate group" evidence="1">
    <location>
        <position position="181"/>
    </location>
    <ligand>
        <name>Zn(2+)</name>
        <dbReference type="ChEBI" id="CHEBI:29105"/>
        <label>2</label>
    </ligand>
</feature>
<dbReference type="PATRIC" id="fig|34073.19.peg.3691"/>
<keyword evidence="1" id="KW-0862">Zinc</keyword>
<feature type="binding site" evidence="1">
    <location>
        <position position="250"/>
    </location>
    <ligand>
        <name>Zn(2+)</name>
        <dbReference type="ChEBI" id="CHEBI:29105"/>
        <label>2</label>
    </ligand>
</feature>
<dbReference type="GO" id="GO:0019213">
    <property type="term" value="F:deacetylase activity"/>
    <property type="evidence" value="ECO:0007669"/>
    <property type="project" value="InterPro"/>
</dbReference>
<feature type="binding site" evidence="1">
    <location>
        <position position="214"/>
    </location>
    <ligand>
        <name>Zn(2+)</name>
        <dbReference type="ChEBI" id="CHEBI:29105"/>
        <label>2</label>
    </ligand>
</feature>
<accession>A0A0H2LZL1</accession>
<feature type="binding site" evidence="1">
    <location>
        <position position="309"/>
    </location>
    <ligand>
        <name>Zn(2+)</name>
        <dbReference type="ChEBI" id="CHEBI:29105"/>
        <label>1</label>
    </ligand>
</feature>